<dbReference type="PANTHER" id="PTHR33112:SF12">
    <property type="entry name" value="HETEROKARYON INCOMPATIBILITY DOMAIN-CONTAINING PROTEIN"/>
    <property type="match status" value="1"/>
</dbReference>
<name>A0ABR1S2D5_9PEZI</name>
<evidence type="ECO:0000313" key="3">
    <source>
        <dbReference type="Proteomes" id="UP001444661"/>
    </source>
</evidence>
<dbReference type="Proteomes" id="UP001444661">
    <property type="component" value="Unassembled WGS sequence"/>
</dbReference>
<reference evidence="2 3" key="1">
    <citation type="submission" date="2023-01" db="EMBL/GenBank/DDBJ databases">
        <title>Analysis of 21 Apiospora genomes using comparative genomics revels a genus with tremendous synthesis potential of carbohydrate active enzymes and secondary metabolites.</title>
        <authorList>
            <person name="Sorensen T."/>
        </authorList>
    </citation>
    <scope>NUCLEOTIDE SEQUENCE [LARGE SCALE GENOMIC DNA]</scope>
    <source>
        <strain evidence="2 3">CBS 33761</strain>
    </source>
</reference>
<organism evidence="2 3">
    <name type="scientific">Apiospora rasikravindrae</name>
    <dbReference type="NCBI Taxonomy" id="990691"/>
    <lineage>
        <taxon>Eukaryota</taxon>
        <taxon>Fungi</taxon>
        <taxon>Dikarya</taxon>
        <taxon>Ascomycota</taxon>
        <taxon>Pezizomycotina</taxon>
        <taxon>Sordariomycetes</taxon>
        <taxon>Xylariomycetidae</taxon>
        <taxon>Amphisphaeriales</taxon>
        <taxon>Apiosporaceae</taxon>
        <taxon>Apiospora</taxon>
    </lineage>
</organism>
<evidence type="ECO:0000313" key="2">
    <source>
        <dbReference type="EMBL" id="KAK8023872.1"/>
    </source>
</evidence>
<accession>A0ABR1S2D5</accession>
<dbReference type="EMBL" id="JAQQWK010000011">
    <property type="protein sequence ID" value="KAK8023872.1"/>
    <property type="molecule type" value="Genomic_DNA"/>
</dbReference>
<keyword evidence="3" id="KW-1185">Reference proteome</keyword>
<gene>
    <name evidence="2" type="ORF">PG993_011938</name>
</gene>
<feature type="domain" description="Heterokaryon incompatibility" evidence="1">
    <location>
        <begin position="193"/>
        <end position="346"/>
    </location>
</feature>
<sequence>MSSANRPITAADGDDVTGNISTSSDADCDICSKILQIFRSPFDEECDIELGKVGDILAHECGHANWIRDIQYMYGTGPRYEGRDLGLHKWAHHRDASFGLSFVTHDTLSWSTTKPFELVFRPNIPNHPGTARILDSHWIDLDLVKDWRSRCSRDHGDQCDKSTIGSARLVYPQWLINVVDGCVVPCPQDSPRFVTLSYTWGRTRHFRTTRSNIDDVQRPGALRNGHVASQIPQTIRDAIELTKALGEDWLWVDSLCIVQDDADAFHHQLRNMHHIYATSILTIIAKDGRDAEHGLRGLRGISSPRSITQSVASLAGGERVVMMKTDFDFPEASIFDYDERMWTFQEQVFAKRRLIFTNGRVEWLCSCVNWDEHRLYHAEADRPSARAAPDLYVSRGILMRTPSLDGLCDVVRYFNQKVLGFDEDVFNAFSGLHTHFNAVFPSGLVFGHPELFFDISLCWYSTRGSLRRREVSQSYTGDSVHNRLPSWLWMGWQCETLFPFDVEYKQDVSQDVGFTQAVTKWYALPEPGSKTKRPIDSLWHEHRAAALRSTPNGWKRIDFKPPSLWEGYGGSPIDHPQPISMPKELPSYVYAHVSQNGLLDDRRWYPIRVRDLDPTSDEEESDPHRSFQYIQCVTTRAYLHCGPNKYVVYGDCIHLVQDEKGNTVGALHEIPYKGERQAPENGARLELIAVAKGWSALLSQYTKDKDEIWNTSVDQYIFLAQEEEEQERAQQAAEEKEREASERIPWMEQWEKDKKNKLDCYHVLWIEWEQGVAYRKGCGFVLEDKWEALAEADKVEVTMG</sequence>
<comment type="caution">
    <text evidence="2">The sequence shown here is derived from an EMBL/GenBank/DDBJ whole genome shotgun (WGS) entry which is preliminary data.</text>
</comment>
<protein>
    <recommendedName>
        <fullName evidence="1">Heterokaryon incompatibility domain-containing protein</fullName>
    </recommendedName>
</protein>
<dbReference type="PANTHER" id="PTHR33112">
    <property type="entry name" value="DOMAIN PROTEIN, PUTATIVE-RELATED"/>
    <property type="match status" value="1"/>
</dbReference>
<dbReference type="InterPro" id="IPR010730">
    <property type="entry name" value="HET"/>
</dbReference>
<evidence type="ECO:0000259" key="1">
    <source>
        <dbReference type="Pfam" id="PF06985"/>
    </source>
</evidence>
<dbReference type="Pfam" id="PF06985">
    <property type="entry name" value="HET"/>
    <property type="match status" value="1"/>
</dbReference>
<proteinExistence type="predicted"/>